<dbReference type="OrthoDB" id="8443386at2"/>
<dbReference type="Gene3D" id="3.40.190.150">
    <property type="entry name" value="Bordetella uptake gene, domain 1"/>
    <property type="match status" value="1"/>
</dbReference>
<evidence type="ECO:0000313" key="4">
    <source>
        <dbReference type="Proteomes" id="UP000236884"/>
    </source>
</evidence>
<dbReference type="CDD" id="cd13576">
    <property type="entry name" value="PBP2_BugD_Asp"/>
    <property type="match status" value="1"/>
</dbReference>
<comment type="similarity">
    <text evidence="1">Belongs to the UPF0065 (bug) family.</text>
</comment>
<dbReference type="PANTHER" id="PTHR42928">
    <property type="entry name" value="TRICARBOXYLATE-BINDING PROTEIN"/>
    <property type="match status" value="1"/>
</dbReference>
<feature type="signal peptide" evidence="2">
    <location>
        <begin position="1"/>
        <end position="22"/>
    </location>
</feature>
<protein>
    <submittedName>
        <fullName evidence="3">Tripartite tricarboxylate transporter family receptor</fullName>
    </submittedName>
</protein>
<dbReference type="Pfam" id="PF03401">
    <property type="entry name" value="TctC"/>
    <property type="match status" value="1"/>
</dbReference>
<keyword evidence="2" id="KW-0732">Signal</keyword>
<reference evidence="3 4" key="1">
    <citation type="submission" date="2015-08" db="EMBL/GenBank/DDBJ databases">
        <title>Investigation of the bacterial diversity of lava forest soil.</title>
        <authorList>
            <person name="Lee J.S."/>
        </authorList>
    </citation>
    <scope>NUCLEOTIDE SEQUENCE [LARGE SCALE GENOMIC DNA]</scope>
    <source>
        <strain evidence="3 4">GJW-30</strain>
    </source>
</reference>
<dbReference type="PIRSF" id="PIRSF017082">
    <property type="entry name" value="YflP"/>
    <property type="match status" value="1"/>
</dbReference>
<dbReference type="KEGG" id="vgo:GJW-30_1_00486"/>
<sequence>MQRRHLLALAALMPFAVATAEAQNYPAKPITLIVPAAAGGPTDTVARLVAESMSRTLGTNVIVENIGGAGGTIGMARVSKAPADGYTIAVWHVAQATAPALYDNLPYHVINDFDQIGRITDVPMTLVAKKDLPAKTVPEIIAWMKQNGTKVSYGHAGIGSASHLCALKLDKELGIKMTGVAYRGTGPAMNDLLGGQFDIMCDQTTNTTNQIKDGKIKGYAVTIKQKVSSLPDLPTLDQSGLPGFEASAWHAVYAPKGLPKDVTDKLVAALQASLKDPKVVERFASLGTDPVAQDQATPAAHKAYLTEEVERWTALLKAAGAKGN</sequence>
<dbReference type="Gene3D" id="3.40.190.10">
    <property type="entry name" value="Periplasmic binding protein-like II"/>
    <property type="match status" value="1"/>
</dbReference>
<keyword evidence="3" id="KW-0675">Receptor</keyword>
<dbReference type="InterPro" id="IPR005064">
    <property type="entry name" value="BUG"/>
</dbReference>
<evidence type="ECO:0000313" key="3">
    <source>
        <dbReference type="EMBL" id="BAT57974.1"/>
    </source>
</evidence>
<gene>
    <name evidence="3" type="ORF">GJW-30_1_00486</name>
</gene>
<name>A0A0S3PPU3_9BRAD</name>
<proteinExistence type="inferred from homology"/>
<feature type="chain" id="PRO_5006615430" evidence="2">
    <location>
        <begin position="23"/>
        <end position="324"/>
    </location>
</feature>
<dbReference type="PANTHER" id="PTHR42928:SF5">
    <property type="entry name" value="BLR1237 PROTEIN"/>
    <property type="match status" value="1"/>
</dbReference>
<dbReference type="Proteomes" id="UP000236884">
    <property type="component" value="Chromosome"/>
</dbReference>
<evidence type="ECO:0000256" key="2">
    <source>
        <dbReference type="SAM" id="SignalP"/>
    </source>
</evidence>
<dbReference type="InterPro" id="IPR042100">
    <property type="entry name" value="Bug_dom1"/>
</dbReference>
<evidence type="ECO:0000256" key="1">
    <source>
        <dbReference type="ARBA" id="ARBA00006987"/>
    </source>
</evidence>
<accession>A0A0S3PPU3</accession>
<organism evidence="3 4">
    <name type="scientific">Variibacter gotjawalensis</name>
    <dbReference type="NCBI Taxonomy" id="1333996"/>
    <lineage>
        <taxon>Bacteria</taxon>
        <taxon>Pseudomonadati</taxon>
        <taxon>Pseudomonadota</taxon>
        <taxon>Alphaproteobacteria</taxon>
        <taxon>Hyphomicrobiales</taxon>
        <taxon>Nitrobacteraceae</taxon>
        <taxon>Variibacter</taxon>
    </lineage>
</organism>
<dbReference type="SUPFAM" id="SSF53850">
    <property type="entry name" value="Periplasmic binding protein-like II"/>
    <property type="match status" value="1"/>
</dbReference>
<dbReference type="RefSeq" id="WP_096351208.1">
    <property type="nucleotide sequence ID" value="NZ_AP014946.1"/>
</dbReference>
<keyword evidence="4" id="KW-1185">Reference proteome</keyword>
<dbReference type="EMBL" id="AP014946">
    <property type="protein sequence ID" value="BAT57974.1"/>
    <property type="molecule type" value="Genomic_DNA"/>
</dbReference>
<dbReference type="AlphaFoldDB" id="A0A0S3PPU3"/>